<gene>
    <name evidence="2" type="ORF">H2200_001147</name>
</gene>
<evidence type="ECO:0000313" key="3">
    <source>
        <dbReference type="Proteomes" id="UP001172673"/>
    </source>
</evidence>
<feature type="compositionally biased region" description="Low complexity" evidence="1">
    <location>
        <begin position="165"/>
        <end position="174"/>
    </location>
</feature>
<evidence type="ECO:0000313" key="2">
    <source>
        <dbReference type="EMBL" id="KAJ9615073.1"/>
    </source>
</evidence>
<dbReference type="EMBL" id="JAPDRK010000002">
    <property type="protein sequence ID" value="KAJ9615073.1"/>
    <property type="molecule type" value="Genomic_DNA"/>
</dbReference>
<comment type="caution">
    <text evidence="2">The sequence shown here is derived from an EMBL/GenBank/DDBJ whole genome shotgun (WGS) entry which is preliminary data.</text>
</comment>
<feature type="compositionally biased region" description="Low complexity" evidence="1">
    <location>
        <begin position="204"/>
        <end position="228"/>
    </location>
</feature>
<reference evidence="2" key="1">
    <citation type="submission" date="2022-10" db="EMBL/GenBank/DDBJ databases">
        <title>Culturing micro-colonial fungi from biological soil crusts in the Mojave desert and describing Neophaeococcomyces mojavensis, and introducing the new genera and species Taxawa tesnikishii.</title>
        <authorList>
            <person name="Kurbessoian T."/>
            <person name="Stajich J.E."/>
        </authorList>
    </citation>
    <scope>NUCLEOTIDE SEQUENCE</scope>
    <source>
        <strain evidence="2">TK_41</strain>
    </source>
</reference>
<proteinExistence type="predicted"/>
<name>A0AA38XLA1_9EURO</name>
<sequence length="253" mass="26068">MYHTGKDIKDCDKKCQCAQPIPRRSIQAGACQGEGVPAHQVRDLGTGSALYCADTTDCLFLLTFNVPLCWDKFTTDYYLPDGSYGSVTSGNYTTSNGDQANLITGMYRLANGSTGNIYQGDTLDEPNTSSMPIPTAWTSSGVGSVIPASELGSRPSSNSSGMMPTFASTASTSTSGTVDAHTTTAFGNLCTSSPVANTTTVPEATPGAATSTSATASAPDITPPTTDAATMSASHSLLLLTLGFAVVTVLVTR</sequence>
<organism evidence="2 3">
    <name type="scientific">Cladophialophora chaetospira</name>
    <dbReference type="NCBI Taxonomy" id="386627"/>
    <lineage>
        <taxon>Eukaryota</taxon>
        <taxon>Fungi</taxon>
        <taxon>Dikarya</taxon>
        <taxon>Ascomycota</taxon>
        <taxon>Pezizomycotina</taxon>
        <taxon>Eurotiomycetes</taxon>
        <taxon>Chaetothyriomycetidae</taxon>
        <taxon>Chaetothyriales</taxon>
        <taxon>Herpotrichiellaceae</taxon>
        <taxon>Cladophialophora</taxon>
    </lineage>
</organism>
<keyword evidence="3" id="KW-1185">Reference proteome</keyword>
<protein>
    <submittedName>
        <fullName evidence="2">Uncharacterized protein</fullName>
    </submittedName>
</protein>
<dbReference type="AlphaFoldDB" id="A0AA38XLA1"/>
<dbReference type="Proteomes" id="UP001172673">
    <property type="component" value="Unassembled WGS sequence"/>
</dbReference>
<feature type="compositionally biased region" description="Polar residues" evidence="1">
    <location>
        <begin position="191"/>
        <end position="202"/>
    </location>
</feature>
<feature type="region of interest" description="Disordered" evidence="1">
    <location>
        <begin position="191"/>
        <end position="228"/>
    </location>
</feature>
<evidence type="ECO:0000256" key="1">
    <source>
        <dbReference type="SAM" id="MobiDB-lite"/>
    </source>
</evidence>
<feature type="region of interest" description="Disordered" evidence="1">
    <location>
        <begin position="147"/>
        <end position="174"/>
    </location>
</feature>
<accession>A0AA38XLA1</accession>